<proteinExistence type="predicted"/>
<gene>
    <name evidence="2" type="ORF">Tci_886591</name>
</gene>
<organism evidence="2">
    <name type="scientific">Tanacetum cinerariifolium</name>
    <name type="common">Dalmatian daisy</name>
    <name type="synonym">Chrysanthemum cinerariifolium</name>
    <dbReference type="NCBI Taxonomy" id="118510"/>
    <lineage>
        <taxon>Eukaryota</taxon>
        <taxon>Viridiplantae</taxon>
        <taxon>Streptophyta</taxon>
        <taxon>Embryophyta</taxon>
        <taxon>Tracheophyta</taxon>
        <taxon>Spermatophyta</taxon>
        <taxon>Magnoliopsida</taxon>
        <taxon>eudicotyledons</taxon>
        <taxon>Gunneridae</taxon>
        <taxon>Pentapetalae</taxon>
        <taxon>asterids</taxon>
        <taxon>campanulids</taxon>
        <taxon>Asterales</taxon>
        <taxon>Asteraceae</taxon>
        <taxon>Asteroideae</taxon>
        <taxon>Anthemideae</taxon>
        <taxon>Anthemidinae</taxon>
        <taxon>Tanacetum</taxon>
    </lineage>
</organism>
<feature type="region of interest" description="Disordered" evidence="1">
    <location>
        <begin position="1"/>
        <end position="58"/>
    </location>
</feature>
<dbReference type="EMBL" id="BKCJ011280700">
    <property type="protein sequence ID" value="GFD14622.1"/>
    <property type="molecule type" value="Genomic_DNA"/>
</dbReference>
<evidence type="ECO:0000313" key="2">
    <source>
        <dbReference type="EMBL" id="GFD14622.1"/>
    </source>
</evidence>
<dbReference type="AlphaFoldDB" id="A0A699TUT2"/>
<reference evidence="2" key="1">
    <citation type="journal article" date="2019" name="Sci. Rep.">
        <title>Draft genome of Tanacetum cinerariifolium, the natural source of mosquito coil.</title>
        <authorList>
            <person name="Yamashiro T."/>
            <person name="Shiraishi A."/>
            <person name="Satake H."/>
            <person name="Nakayama K."/>
        </authorList>
    </citation>
    <scope>NUCLEOTIDE SEQUENCE</scope>
</reference>
<feature type="compositionally biased region" description="Basic residues" evidence="1">
    <location>
        <begin position="33"/>
        <end position="44"/>
    </location>
</feature>
<protein>
    <submittedName>
        <fullName evidence="2">Uncharacterized protein</fullName>
    </submittedName>
</protein>
<feature type="region of interest" description="Disordered" evidence="1">
    <location>
        <begin position="79"/>
        <end position="164"/>
    </location>
</feature>
<sequence length="164" mass="18002">MTNHADPAAQRHAAQYTGRNHRQFETLADHGLPGRHARGQHHARKGADDAMNDEDDDLEGFLADADGLAVGEDISQTANDLHGRQCRDQRIDAQLGDDDAVDQAHHQTHGQRRRDAEKHAVGITDDDGRDNARAGQYGADRQVEMPGGQAIQHRAGGNADRRNR</sequence>
<evidence type="ECO:0000256" key="1">
    <source>
        <dbReference type="SAM" id="MobiDB-lite"/>
    </source>
</evidence>
<name>A0A699TUT2_TANCI</name>
<feature type="compositionally biased region" description="Basic and acidic residues" evidence="1">
    <location>
        <begin position="81"/>
        <end position="91"/>
    </location>
</feature>
<accession>A0A699TUT2</accession>
<feature type="non-terminal residue" evidence="2">
    <location>
        <position position="164"/>
    </location>
</feature>
<comment type="caution">
    <text evidence="2">The sequence shown here is derived from an EMBL/GenBank/DDBJ whole genome shotgun (WGS) entry which is preliminary data.</text>
</comment>